<proteinExistence type="predicted"/>
<dbReference type="AlphaFoldDB" id="A0A2H0KCB2"/>
<gene>
    <name evidence="1" type="ORF">COV91_05250</name>
</gene>
<reference evidence="1 2" key="1">
    <citation type="submission" date="2017-09" db="EMBL/GenBank/DDBJ databases">
        <title>Depth-based differentiation of microbial function through sediment-hosted aquifers and enrichment of novel symbionts in the deep terrestrial subsurface.</title>
        <authorList>
            <person name="Probst A.J."/>
            <person name="Ladd B."/>
            <person name="Jarett J.K."/>
            <person name="Geller-Mcgrath D.E."/>
            <person name="Sieber C.M."/>
            <person name="Emerson J.B."/>
            <person name="Anantharaman K."/>
            <person name="Thomas B.C."/>
            <person name="Malmstrom R."/>
            <person name="Stieglmeier M."/>
            <person name="Klingl A."/>
            <person name="Woyke T."/>
            <person name="Ryan C.M."/>
            <person name="Banfield J.F."/>
        </authorList>
    </citation>
    <scope>NUCLEOTIDE SEQUENCE [LARGE SCALE GENOMIC DNA]</scope>
    <source>
        <strain evidence="1">CG11_big_fil_rev_8_21_14_0_20_46_11</strain>
    </source>
</reference>
<comment type="caution">
    <text evidence="1">The sequence shown here is derived from an EMBL/GenBank/DDBJ whole genome shotgun (WGS) entry which is preliminary data.</text>
</comment>
<protein>
    <submittedName>
        <fullName evidence="1">Uncharacterized protein</fullName>
    </submittedName>
</protein>
<organism evidence="1 2">
    <name type="scientific">Candidatus Taylorbacteria bacterium CG11_big_fil_rev_8_21_14_0_20_46_11</name>
    <dbReference type="NCBI Taxonomy" id="1975025"/>
    <lineage>
        <taxon>Bacteria</taxon>
        <taxon>Candidatus Tayloriibacteriota</taxon>
    </lineage>
</organism>
<evidence type="ECO:0000313" key="2">
    <source>
        <dbReference type="Proteomes" id="UP000229342"/>
    </source>
</evidence>
<evidence type="ECO:0000313" key="1">
    <source>
        <dbReference type="EMBL" id="PIQ68233.1"/>
    </source>
</evidence>
<dbReference type="EMBL" id="PCVG01000069">
    <property type="protein sequence ID" value="PIQ68233.1"/>
    <property type="molecule type" value="Genomic_DNA"/>
</dbReference>
<sequence length="116" mass="13243">MKSPETGNPIPEKKFETGQSVLCGKRVYTIENIEGDEATIYAPESFLEMTEDEWKRIKTPIHNEDGTISVTIPEEIAREHGGETYASTNPVIHLREERKKVKIEELRTPDVTEETK</sequence>
<accession>A0A2H0KCB2</accession>
<dbReference type="Proteomes" id="UP000229342">
    <property type="component" value="Unassembled WGS sequence"/>
</dbReference>
<name>A0A2H0KCB2_9BACT</name>